<dbReference type="InterPro" id="IPR036028">
    <property type="entry name" value="SH3-like_dom_sf"/>
</dbReference>
<dbReference type="Proteomes" id="UP000319801">
    <property type="component" value="Unassembled WGS sequence"/>
</dbReference>
<comment type="caution">
    <text evidence="3">The sequence shown here is derived from an EMBL/GenBank/DDBJ whole genome shotgun (WGS) entry which is preliminary data.</text>
</comment>
<reference evidence="3 4" key="1">
    <citation type="journal article" date="2019" name="Genome Biol. Evol.">
        <title>Whole-Genome Sequencing of the Giant Devil Catfish, Bagarius yarrelli.</title>
        <authorList>
            <person name="Jiang W."/>
            <person name="Lv Y."/>
            <person name="Cheng L."/>
            <person name="Yang K."/>
            <person name="Chao B."/>
            <person name="Wang X."/>
            <person name="Li Y."/>
            <person name="Pan X."/>
            <person name="You X."/>
            <person name="Zhang Y."/>
            <person name="Yang J."/>
            <person name="Li J."/>
            <person name="Zhang X."/>
            <person name="Liu S."/>
            <person name="Sun C."/>
            <person name="Yang J."/>
            <person name="Shi Q."/>
        </authorList>
    </citation>
    <scope>NUCLEOTIDE SEQUENCE [LARGE SCALE GENOMIC DNA]</scope>
    <source>
        <strain evidence="3">JWS20170419001</strain>
        <tissue evidence="3">Muscle</tissue>
    </source>
</reference>
<gene>
    <name evidence="3" type="ORF">Baya_16457</name>
</gene>
<evidence type="ECO:0000256" key="2">
    <source>
        <dbReference type="SAM" id="MobiDB-lite"/>
    </source>
</evidence>
<sequence length="273" mass="30852">MAESSPFKDLPRIRRAAAIESFAVMVKDVAQLLQVFGTEMAETELPEEPNTIQLLSQLRDMETAFDGFFEKHHLKMQQYLQLLRYEQNFHERVSACMPWSPAPISGCSGCFDVPPNSKGAPVYSDESGSSSPVLTDPVMFSPRPQNRNRRSWPGTSNSVDICETLEDWTTDLSFISDSDEEDDVLLVAGKYRALLDHLKCGKDEVIIKHGDVIHLLRESTAGQWHIKNLTRGGEGKLSADALHRILGNINRSHVIKPRVEFKVSKIFFRTFFL</sequence>
<dbReference type="OrthoDB" id="8963151at2759"/>
<accession>A0A556VVI3</accession>
<organism evidence="3 4">
    <name type="scientific">Bagarius yarrelli</name>
    <name type="common">Goonch</name>
    <name type="synonym">Bagrus yarrelli</name>
    <dbReference type="NCBI Taxonomy" id="175774"/>
    <lineage>
        <taxon>Eukaryota</taxon>
        <taxon>Metazoa</taxon>
        <taxon>Chordata</taxon>
        <taxon>Craniata</taxon>
        <taxon>Vertebrata</taxon>
        <taxon>Euteleostomi</taxon>
        <taxon>Actinopterygii</taxon>
        <taxon>Neopterygii</taxon>
        <taxon>Teleostei</taxon>
        <taxon>Ostariophysi</taxon>
        <taxon>Siluriformes</taxon>
        <taxon>Sisoridae</taxon>
        <taxon>Sisorinae</taxon>
        <taxon>Bagarius</taxon>
    </lineage>
</organism>
<keyword evidence="4" id="KW-1185">Reference proteome</keyword>
<protein>
    <submittedName>
        <fullName evidence="3">Guanine nucleotide exchange factor DBS</fullName>
    </submittedName>
</protein>
<dbReference type="PANTHER" id="PTHR22826">
    <property type="entry name" value="RHO GUANINE EXCHANGE FACTOR-RELATED"/>
    <property type="match status" value="1"/>
</dbReference>
<dbReference type="EMBL" id="VCAZ01000304">
    <property type="protein sequence ID" value="TTW73462.1"/>
    <property type="molecule type" value="Genomic_DNA"/>
</dbReference>
<evidence type="ECO:0000313" key="4">
    <source>
        <dbReference type="Proteomes" id="UP000319801"/>
    </source>
</evidence>
<dbReference type="GO" id="GO:0005085">
    <property type="term" value="F:guanyl-nucleotide exchange factor activity"/>
    <property type="evidence" value="ECO:0007669"/>
    <property type="project" value="UniProtKB-KW"/>
</dbReference>
<proteinExistence type="predicted"/>
<dbReference type="GO" id="GO:0005737">
    <property type="term" value="C:cytoplasm"/>
    <property type="evidence" value="ECO:0007669"/>
    <property type="project" value="TreeGrafter"/>
</dbReference>
<evidence type="ECO:0000313" key="3">
    <source>
        <dbReference type="EMBL" id="TTW73462.1"/>
    </source>
</evidence>
<dbReference type="GO" id="GO:0016358">
    <property type="term" value="P:dendrite development"/>
    <property type="evidence" value="ECO:0007669"/>
    <property type="project" value="TreeGrafter"/>
</dbReference>
<dbReference type="InterPro" id="IPR051336">
    <property type="entry name" value="RhoGEF_Guanine_NuclExch_SF"/>
</dbReference>
<name>A0A556VVI3_BAGYA</name>
<dbReference type="AlphaFoldDB" id="A0A556VVI3"/>
<feature type="region of interest" description="Disordered" evidence="2">
    <location>
        <begin position="121"/>
        <end position="154"/>
    </location>
</feature>
<dbReference type="PANTHER" id="PTHR22826:SF146">
    <property type="entry name" value="PROTO-ONCOGENE DBL"/>
    <property type="match status" value="1"/>
</dbReference>
<evidence type="ECO:0000256" key="1">
    <source>
        <dbReference type="ARBA" id="ARBA00022658"/>
    </source>
</evidence>
<dbReference type="SUPFAM" id="SSF50044">
    <property type="entry name" value="SH3-domain"/>
    <property type="match status" value="1"/>
</dbReference>
<keyword evidence="1" id="KW-0344">Guanine-nucleotide releasing factor</keyword>